<dbReference type="InterPro" id="IPR050583">
    <property type="entry name" value="Mycobacterial_A85_antigen"/>
</dbReference>
<dbReference type="InterPro" id="IPR029058">
    <property type="entry name" value="AB_hydrolase_fold"/>
</dbReference>
<dbReference type="KEGG" id="acoa:RB602_02040"/>
<accession>A0AA97F925</accession>
<dbReference type="Proteomes" id="UP001302429">
    <property type="component" value="Chromosome"/>
</dbReference>
<reference evidence="1 2" key="1">
    <citation type="submission" date="2023-10" db="EMBL/GenBank/DDBJ databases">
        <title>Complete genome sequence of a Sphingomonadaceae bacterium.</title>
        <authorList>
            <person name="Yan C."/>
        </authorList>
    </citation>
    <scope>NUCLEOTIDE SEQUENCE [LARGE SCALE GENOMIC DNA]</scope>
    <source>
        <strain evidence="1 2">SCSIO 66989</strain>
    </source>
</reference>
<proteinExistence type="predicted"/>
<sequence>MPASPSFLSGRALALAFAWLIIMTLAPIAANAQDKPGAESEPMLVDISDIVVAGLPDQSLSIWLPRGYLTDSERRYPVLYMHDAQNLFDPAKSNFNKVWAADKAMIALVEQGTIEPHIIVGIWHPEADRYRQYAPQGPFERLPQAKQDSALPLMNNGPILSNSYLDYIVHRLKPRIDKNFRTLADRDNTAIAGSSMGGLISCYAFMRHPGVFGRAACISTHWPLIALPDGPPAPDADVLAMWPRYFAENLGSPDGRRLWLDHGTATLDAHYPRYQAAVDQQVIALGWQQGRDFESRVYEGAPHEENAWAERLPEILGWLLAGAGHDATKTQD</sequence>
<dbReference type="RefSeq" id="WP_317082502.1">
    <property type="nucleotide sequence ID" value="NZ_CP136594.1"/>
</dbReference>
<dbReference type="InterPro" id="IPR000801">
    <property type="entry name" value="Esterase-like"/>
</dbReference>
<dbReference type="GO" id="GO:0016787">
    <property type="term" value="F:hydrolase activity"/>
    <property type="evidence" value="ECO:0007669"/>
    <property type="project" value="UniProtKB-KW"/>
</dbReference>
<dbReference type="Gene3D" id="3.40.50.1820">
    <property type="entry name" value="alpha/beta hydrolase"/>
    <property type="match status" value="1"/>
</dbReference>
<dbReference type="SUPFAM" id="SSF53474">
    <property type="entry name" value="alpha/beta-Hydrolases"/>
    <property type="match status" value="1"/>
</dbReference>
<dbReference type="Pfam" id="PF00756">
    <property type="entry name" value="Esterase"/>
    <property type="match status" value="1"/>
</dbReference>
<evidence type="ECO:0000313" key="2">
    <source>
        <dbReference type="Proteomes" id="UP001302429"/>
    </source>
</evidence>
<gene>
    <name evidence="1" type="ORF">RB602_02040</name>
</gene>
<keyword evidence="2" id="KW-1185">Reference proteome</keyword>
<keyword evidence="1" id="KW-0378">Hydrolase</keyword>
<dbReference type="EMBL" id="CP136594">
    <property type="protein sequence ID" value="WOE75517.1"/>
    <property type="molecule type" value="Genomic_DNA"/>
</dbReference>
<dbReference type="PANTHER" id="PTHR48098">
    <property type="entry name" value="ENTEROCHELIN ESTERASE-RELATED"/>
    <property type="match status" value="1"/>
</dbReference>
<dbReference type="AlphaFoldDB" id="A0AA97F925"/>
<name>A0AA97F925_9SPHN</name>
<organism evidence="1 2">
    <name type="scientific">Alterisphingorhabdus coralli</name>
    <dbReference type="NCBI Taxonomy" id="3071408"/>
    <lineage>
        <taxon>Bacteria</taxon>
        <taxon>Pseudomonadati</taxon>
        <taxon>Pseudomonadota</taxon>
        <taxon>Alphaproteobacteria</taxon>
        <taxon>Sphingomonadales</taxon>
        <taxon>Sphingomonadaceae</taxon>
        <taxon>Alterisphingorhabdus (ex Yan et al. 2024)</taxon>
    </lineage>
</organism>
<dbReference type="PANTHER" id="PTHR48098:SF6">
    <property type="entry name" value="FERRI-BACILLIBACTIN ESTERASE BESA"/>
    <property type="match status" value="1"/>
</dbReference>
<protein>
    <submittedName>
        <fullName evidence="1">Alpha/beta hydrolase-fold protein</fullName>
    </submittedName>
</protein>
<evidence type="ECO:0000313" key="1">
    <source>
        <dbReference type="EMBL" id="WOE75517.1"/>
    </source>
</evidence>